<feature type="region of interest" description="Disordered" evidence="6">
    <location>
        <begin position="294"/>
        <end position="319"/>
    </location>
</feature>
<dbReference type="Gene3D" id="2.150.10.10">
    <property type="entry name" value="Serralysin-like metalloprotease, C-terminal"/>
    <property type="match status" value="4"/>
</dbReference>
<keyword evidence="5" id="KW-0106">Calcium</keyword>
<sequence>MEENIAISQDERKDFSVGVSYSAGLGKDTVIGTLSDDNLQGNENNDELYGNKGNDVLNGNQDDDIVYGGEGDDAINGGAGNDTLYGDGKNNDTDTDPLTSGFGNDVISGDLGDDWIYGNQGDDQLDGGDGEDRLWGGQGNDLLSGGNGNDDLNGDLGDDIIVGGNGNDTGNGGDGNDQVFGEEGDDFLIGGKGSDLIDGGAGNDQILGDDPSLSFGFGNNNDIILAGDGDDIVLAGFGDDQVFGNAGNDIIDAQDGNDLIYGGQGNDTASGGGGNDRMFGDKGNDVLIAGSGDDEVSGGEGNDQISGNEGNDIINGNDGDDTVYGGQGTDILRGGAGRDLVFGDKGNDTLILDPGDTVTGGEGDDVFRLIRGNGAFNPAEAANISDFRAYGTDLLQLDGALKFEDLNIFDGIGENAGKVIVQDKLTGQTLAVLNGITAADLTRDKFLPVSQPQAPASQENQELQPSIPATSGPGAVTPPQPVQQEPAVISFSLGEFILNENGEQIGAPITVKRTGGLTQEVSVDVALTSGTATRKSTVAEGEQFDFDDTDFPLKVTFAADESEQKVVIPLEDDDLDEPAETIELALTNLQGENAKLGDQTTATVKIQDNDDPGNLEFAAAEYIVEENKGSIDVQVRRNGGTKGKVSVNLILDAAATPTPGTQLATPGTDYTNIFGSSGLRVEFANGESVKTISIPILDDTPPTPDGTKEIKLALANPNPSTAQFDSIKNTTVKILDDDIPTLTISKIDDLADEADPSNTATFEISSSLGAQQPPQLVNLQIGGTAKLGADDSAKPPQPPSDYIISGITDPTKTAVTISGGTTQFTVSVPKDLNDTETEGPETIIIDLLPGTNPTAYNIGADKSTTLNLLDDDKPTVSLEASGRIAENNLAQAVDLTFTLKGAIKAPITVNYTVGGSAENGSDYTISATSVTFNPSDFNSATNTATKKVKVSPLDDLTREPNEVIDVVLQEPPGGEYALDPEKNQTTVTVLDNETSVLIFTPSDPLALEAGNASEIGGEFKISRFGGSANEVVVNYQIDNTVKDSATPGIDYDTSKLPNFNAASLTGSITIPVGQEAVTIPITPLNDRVGGETLTEFITFKLLKGNGYEDPLGAEATIQLINNGG</sequence>
<evidence type="ECO:0000256" key="3">
    <source>
        <dbReference type="ARBA" id="ARBA00022729"/>
    </source>
</evidence>
<keyword evidence="2" id="KW-0964">Secreted</keyword>
<dbReference type="PANTHER" id="PTHR38340">
    <property type="entry name" value="S-LAYER PROTEIN"/>
    <property type="match status" value="1"/>
</dbReference>
<dbReference type="PRINTS" id="PR00313">
    <property type="entry name" value="CABNDNGRPT"/>
</dbReference>
<keyword evidence="4" id="KW-0677">Repeat</keyword>
<dbReference type="GO" id="GO:0005576">
    <property type="term" value="C:extracellular region"/>
    <property type="evidence" value="ECO:0007669"/>
    <property type="project" value="UniProtKB-SubCell"/>
</dbReference>
<dbReference type="InterPro" id="IPR018511">
    <property type="entry name" value="Hemolysin-typ_Ca-bd_CS"/>
</dbReference>
<dbReference type="SMART" id="SM00237">
    <property type="entry name" value="Calx_beta"/>
    <property type="match status" value="3"/>
</dbReference>
<feature type="region of interest" description="Disordered" evidence="6">
    <location>
        <begin position="117"/>
        <end position="158"/>
    </location>
</feature>
<dbReference type="Gene3D" id="2.60.40.2030">
    <property type="match status" value="5"/>
</dbReference>
<dbReference type="InterPro" id="IPR001343">
    <property type="entry name" value="Hemolysn_Ca-bd"/>
</dbReference>
<evidence type="ECO:0000256" key="6">
    <source>
        <dbReference type="SAM" id="MobiDB-lite"/>
    </source>
</evidence>
<dbReference type="GO" id="GO:0007154">
    <property type="term" value="P:cell communication"/>
    <property type="evidence" value="ECO:0007669"/>
    <property type="project" value="InterPro"/>
</dbReference>
<dbReference type="SUPFAM" id="SSF51120">
    <property type="entry name" value="beta-Roll"/>
    <property type="match status" value="3"/>
</dbReference>
<comment type="subcellular location">
    <subcellularLocation>
        <location evidence="1">Secreted</location>
    </subcellularLocation>
</comment>
<feature type="domain" description="Calx-beta" evidence="7">
    <location>
        <begin position="864"/>
        <end position="969"/>
    </location>
</feature>
<feature type="region of interest" description="Disordered" evidence="6">
    <location>
        <begin position="34"/>
        <end position="60"/>
    </location>
</feature>
<dbReference type="SUPFAM" id="SSF141072">
    <property type="entry name" value="CalX-like"/>
    <property type="match status" value="5"/>
</dbReference>
<reference evidence="8" key="1">
    <citation type="submission" date="2024-07" db="EMBL/GenBank/DDBJ databases">
        <authorList>
            <person name="Kim Y.J."/>
            <person name="Jeong J.Y."/>
        </authorList>
    </citation>
    <scope>NUCLEOTIDE SEQUENCE</scope>
    <source>
        <strain evidence="8">GIHE-MW2</strain>
    </source>
</reference>
<dbReference type="InterPro" id="IPR003644">
    <property type="entry name" value="Calx_beta"/>
</dbReference>
<evidence type="ECO:0000256" key="2">
    <source>
        <dbReference type="ARBA" id="ARBA00022525"/>
    </source>
</evidence>
<gene>
    <name evidence="8" type="ORF">ABWT76_002027</name>
</gene>
<keyword evidence="3" id="KW-0732">Signal</keyword>
<dbReference type="Pfam" id="PF03160">
    <property type="entry name" value="Calx-beta"/>
    <property type="match status" value="2"/>
</dbReference>
<dbReference type="EMBL" id="CP159837">
    <property type="protein sequence ID" value="XCM39128.1"/>
    <property type="molecule type" value="Genomic_DNA"/>
</dbReference>
<dbReference type="Pfam" id="PF00353">
    <property type="entry name" value="HemolysinCabind"/>
    <property type="match status" value="9"/>
</dbReference>
<feature type="domain" description="Calx-beta" evidence="7">
    <location>
        <begin position="602"/>
        <end position="715"/>
    </location>
</feature>
<proteinExistence type="predicted"/>
<feature type="region of interest" description="Disordered" evidence="6">
    <location>
        <begin position="450"/>
        <end position="482"/>
    </location>
</feature>
<accession>A0AAU8JM80</accession>
<evidence type="ECO:0000256" key="4">
    <source>
        <dbReference type="ARBA" id="ARBA00022737"/>
    </source>
</evidence>
<protein>
    <submittedName>
        <fullName evidence="8">Calx-beta domain-containing protein</fullName>
    </submittedName>
</protein>
<dbReference type="PROSITE" id="PS00330">
    <property type="entry name" value="HEMOLYSIN_CALCIUM"/>
    <property type="match status" value="4"/>
</dbReference>
<dbReference type="RefSeq" id="WP_354636032.1">
    <property type="nucleotide sequence ID" value="NZ_CP159837.1"/>
</dbReference>
<dbReference type="InterPro" id="IPR011049">
    <property type="entry name" value="Serralysin-like_metalloprot_C"/>
</dbReference>
<feature type="domain" description="Calx-beta" evidence="7">
    <location>
        <begin position="476"/>
        <end position="587"/>
    </location>
</feature>
<dbReference type="GO" id="GO:0005509">
    <property type="term" value="F:calcium ion binding"/>
    <property type="evidence" value="ECO:0007669"/>
    <property type="project" value="InterPro"/>
</dbReference>
<dbReference type="InterPro" id="IPR050557">
    <property type="entry name" value="RTX_toxin/Mannuronan_C5-epim"/>
</dbReference>
<organism evidence="8">
    <name type="scientific">Planktothricoides raciborskii GIHE-MW2</name>
    <dbReference type="NCBI Taxonomy" id="2792601"/>
    <lineage>
        <taxon>Bacteria</taxon>
        <taxon>Bacillati</taxon>
        <taxon>Cyanobacteriota</taxon>
        <taxon>Cyanophyceae</taxon>
        <taxon>Oscillatoriophycideae</taxon>
        <taxon>Oscillatoriales</taxon>
        <taxon>Oscillatoriaceae</taxon>
        <taxon>Planktothricoides</taxon>
    </lineage>
</organism>
<dbReference type="InterPro" id="IPR038081">
    <property type="entry name" value="CalX-like_sf"/>
</dbReference>
<feature type="compositionally biased region" description="Low complexity" evidence="6">
    <location>
        <begin position="140"/>
        <end position="151"/>
    </location>
</feature>
<feature type="compositionally biased region" description="Polar residues" evidence="6">
    <location>
        <begin position="450"/>
        <end position="469"/>
    </location>
</feature>
<evidence type="ECO:0000256" key="1">
    <source>
        <dbReference type="ARBA" id="ARBA00004613"/>
    </source>
</evidence>
<evidence type="ECO:0000256" key="5">
    <source>
        <dbReference type="ARBA" id="ARBA00022837"/>
    </source>
</evidence>
<name>A0AAU8JM80_9CYAN</name>
<evidence type="ECO:0000259" key="7">
    <source>
        <dbReference type="SMART" id="SM00237"/>
    </source>
</evidence>
<dbReference type="GO" id="GO:0016020">
    <property type="term" value="C:membrane"/>
    <property type="evidence" value="ECO:0007669"/>
    <property type="project" value="InterPro"/>
</dbReference>
<feature type="compositionally biased region" description="Low complexity" evidence="6">
    <location>
        <begin position="307"/>
        <end position="317"/>
    </location>
</feature>
<evidence type="ECO:0000313" key="8">
    <source>
        <dbReference type="EMBL" id="XCM39128.1"/>
    </source>
</evidence>
<dbReference type="AlphaFoldDB" id="A0AAU8JM80"/>
<dbReference type="PANTHER" id="PTHR38340:SF1">
    <property type="entry name" value="S-LAYER PROTEIN"/>
    <property type="match status" value="1"/>
</dbReference>